<gene>
    <name evidence="2" type="ORF">TRFO_33546</name>
</gene>
<evidence type="ECO:0000256" key="1">
    <source>
        <dbReference type="SAM" id="MobiDB-lite"/>
    </source>
</evidence>
<dbReference type="Proteomes" id="UP000179807">
    <property type="component" value="Unassembled WGS sequence"/>
</dbReference>
<evidence type="ECO:0000313" key="2">
    <source>
        <dbReference type="EMBL" id="OHS99938.1"/>
    </source>
</evidence>
<reference evidence="2" key="1">
    <citation type="submission" date="2016-10" db="EMBL/GenBank/DDBJ databases">
        <authorList>
            <person name="Benchimol M."/>
            <person name="Almeida L.G."/>
            <person name="Vasconcelos A.T."/>
            <person name="Perreira-Neves A."/>
            <person name="Rosa I.A."/>
            <person name="Tasca T."/>
            <person name="Bogo M.R."/>
            <person name="de Souza W."/>
        </authorList>
    </citation>
    <scope>NUCLEOTIDE SEQUENCE [LARGE SCALE GENOMIC DNA]</scope>
    <source>
        <strain evidence="2">K</strain>
    </source>
</reference>
<evidence type="ECO:0008006" key="4">
    <source>
        <dbReference type="Google" id="ProtNLM"/>
    </source>
</evidence>
<protein>
    <recommendedName>
        <fullName evidence="4">DUF3447 domain-containing protein</fullName>
    </recommendedName>
</protein>
<evidence type="ECO:0000313" key="3">
    <source>
        <dbReference type="Proteomes" id="UP000179807"/>
    </source>
</evidence>
<dbReference type="VEuPathDB" id="TrichDB:TRFO_33546"/>
<feature type="compositionally biased region" description="Acidic residues" evidence="1">
    <location>
        <begin position="117"/>
        <end position="200"/>
    </location>
</feature>
<name>A0A1J4JLH8_9EUKA</name>
<dbReference type="GeneID" id="94843845"/>
<dbReference type="SUPFAM" id="SSF48403">
    <property type="entry name" value="Ankyrin repeat"/>
    <property type="match status" value="1"/>
</dbReference>
<accession>A0A1J4JLH8</accession>
<sequence>MKRAFKFKSKFSVRMENEEKVILQINKKKFSFLKSNVIKMSRRAKTYFEQNPNSRIFKINIPYFEPEVYQYYICDIFQKGLLYIIYQDCFNYDPNDKLKLVNVVDKNKKETKAVEDVREEEEKEDDEEEKEDDEEEKEDDEEEKEDDEEEKEDDEEEKEDDEEEKEDDEEEKEDDEEEKEKDEEEKEDDEEEKEDDEEEKEDHGEYLRRFAKELEIEELLKKFDKYDKMSTKTKEIYKIFKNDQTINLLIQFENILNHANSDNIEETINFIFTNLETIGKNSIMEMLFQILGLSFQNKNHLLIIILKRFQETIPNLFNGFMSYLVEQYFNYLSSNIKRPYYCIRELILENLLDKDLITSHPRFKRSPYVHFLISDLYDIDSKFISSSDHQYLQKKLEYHKKYCRKEGLLDVVFDFIRNDDVESFQTHIIQNNIDINAKYEMNRYNILNERRSLSCLEYSALYGSVKCFKYLISNQATINKNTLSGYAIIGNNSEIIHLCDENECSFSKTLKLSIQFHHHHLTEWLIENEKDKTQTNLIAHCIHFHNYKTLQSLFLNVHDINCVLFDSVRYNNYSLSKFFFPYFSYQINDRIEFWKDVLILYSFGVFN</sequence>
<dbReference type="PANTHER" id="PTHR24159:SF5">
    <property type="entry name" value="ANK_REP_REGION DOMAIN-CONTAINING PROTEIN"/>
    <property type="match status" value="1"/>
</dbReference>
<dbReference type="PANTHER" id="PTHR24159">
    <property type="match status" value="1"/>
</dbReference>
<dbReference type="RefSeq" id="XP_068353075.1">
    <property type="nucleotide sequence ID" value="XM_068509141.1"/>
</dbReference>
<organism evidence="2 3">
    <name type="scientific">Tritrichomonas foetus</name>
    <dbReference type="NCBI Taxonomy" id="1144522"/>
    <lineage>
        <taxon>Eukaryota</taxon>
        <taxon>Metamonada</taxon>
        <taxon>Parabasalia</taxon>
        <taxon>Tritrichomonadida</taxon>
        <taxon>Tritrichomonadidae</taxon>
        <taxon>Tritrichomonas</taxon>
    </lineage>
</organism>
<dbReference type="Gene3D" id="1.25.40.20">
    <property type="entry name" value="Ankyrin repeat-containing domain"/>
    <property type="match status" value="1"/>
</dbReference>
<keyword evidence="3" id="KW-1185">Reference proteome</keyword>
<dbReference type="InterPro" id="IPR036770">
    <property type="entry name" value="Ankyrin_rpt-contain_sf"/>
</dbReference>
<feature type="region of interest" description="Disordered" evidence="1">
    <location>
        <begin position="110"/>
        <end position="205"/>
    </location>
</feature>
<proteinExistence type="predicted"/>
<comment type="caution">
    <text evidence="2">The sequence shown here is derived from an EMBL/GenBank/DDBJ whole genome shotgun (WGS) entry which is preliminary data.</text>
</comment>
<dbReference type="AlphaFoldDB" id="A0A1J4JLH8"/>
<dbReference type="EMBL" id="MLAK01000980">
    <property type="protein sequence ID" value="OHS99938.1"/>
    <property type="molecule type" value="Genomic_DNA"/>
</dbReference>